<organism evidence="1 2">
    <name type="scientific">Lysobacter capsici AZ78</name>
    <dbReference type="NCBI Taxonomy" id="1444315"/>
    <lineage>
        <taxon>Bacteria</taxon>
        <taxon>Pseudomonadati</taxon>
        <taxon>Pseudomonadota</taxon>
        <taxon>Gammaproteobacteria</taxon>
        <taxon>Lysobacterales</taxon>
        <taxon>Lysobacteraceae</taxon>
        <taxon>Lysobacter</taxon>
    </lineage>
</organism>
<accession>A0A125U0A8</accession>
<gene>
    <name evidence="1" type="ORF">AZ78_0087</name>
</gene>
<name>A0A125U0A8_9GAMM</name>
<dbReference type="AlphaFoldDB" id="A0A125U0A8"/>
<evidence type="ECO:0000313" key="1">
    <source>
        <dbReference type="EMBL" id="KWS02543.1"/>
    </source>
</evidence>
<comment type="caution">
    <text evidence="1">The sequence shown here is derived from an EMBL/GenBank/DDBJ whole genome shotgun (WGS) entry which is preliminary data.</text>
</comment>
<evidence type="ECO:0000313" key="2">
    <source>
        <dbReference type="Proteomes" id="UP000023435"/>
    </source>
</evidence>
<proteinExistence type="predicted"/>
<dbReference type="EMBL" id="JAJA02000001">
    <property type="protein sequence ID" value="KWS02543.1"/>
    <property type="molecule type" value="Genomic_DNA"/>
</dbReference>
<reference evidence="1 2" key="1">
    <citation type="journal article" date="2014" name="Genome Announc.">
        <title>Draft Genome Sequence of Lysobacter capsici AZ78, a Bacterium Antagonistic to Plant-Pathogenic Oomycetes.</title>
        <authorList>
            <person name="Puopolo G."/>
            <person name="Sonego P."/>
            <person name="Engelen K."/>
            <person name="Pertot I."/>
        </authorList>
    </citation>
    <scope>NUCLEOTIDE SEQUENCE [LARGE SCALE GENOMIC DNA]</scope>
    <source>
        <strain evidence="1 2">AZ78</strain>
    </source>
</reference>
<sequence>MHAGVGAGILAFLRVWRFVLVVVTAVCVGPSVSVRPAMLLDFCRWFGVVDVPCCRQQRNLPVVIPAKAGIQGFTAA</sequence>
<protein>
    <submittedName>
        <fullName evidence="1">Uncharacterized protein</fullName>
    </submittedName>
</protein>
<keyword evidence="2" id="KW-1185">Reference proteome</keyword>
<dbReference type="Proteomes" id="UP000023435">
    <property type="component" value="Unassembled WGS sequence"/>
</dbReference>